<feature type="non-terminal residue" evidence="1">
    <location>
        <position position="1"/>
    </location>
</feature>
<sequence>PIGGAAAIVHAPYRPRNLVTGKRPGDSFSLTWSVLSPVFSGVHGKPGAVIPGTPCRAYCRSYVERTSFSKMSTGFRGDISRNSRPLSIQAAQLQPQASAAPRPALGTPLPLVERSGRVTLYCW</sequence>
<accession>A0ABD0JLD6</accession>
<name>A0ABD0JLD6_9CAEN</name>
<dbReference type="EMBL" id="JACVVK020000404">
    <property type="protein sequence ID" value="KAK7475495.1"/>
    <property type="molecule type" value="Genomic_DNA"/>
</dbReference>
<dbReference type="Proteomes" id="UP001519460">
    <property type="component" value="Unassembled WGS sequence"/>
</dbReference>
<proteinExistence type="predicted"/>
<evidence type="ECO:0000313" key="1">
    <source>
        <dbReference type="EMBL" id="KAK7475495.1"/>
    </source>
</evidence>
<evidence type="ECO:0000313" key="2">
    <source>
        <dbReference type="Proteomes" id="UP001519460"/>
    </source>
</evidence>
<gene>
    <name evidence="1" type="ORF">BaRGS_00033251</name>
</gene>
<reference evidence="1 2" key="1">
    <citation type="journal article" date="2023" name="Sci. Data">
        <title>Genome assembly of the Korean intertidal mud-creeper Batillaria attramentaria.</title>
        <authorList>
            <person name="Patra A.K."/>
            <person name="Ho P.T."/>
            <person name="Jun S."/>
            <person name="Lee S.J."/>
            <person name="Kim Y."/>
            <person name="Won Y.J."/>
        </authorList>
    </citation>
    <scope>NUCLEOTIDE SEQUENCE [LARGE SCALE GENOMIC DNA]</scope>
    <source>
        <strain evidence="1">Wonlab-2016</strain>
    </source>
</reference>
<dbReference type="AlphaFoldDB" id="A0ABD0JLD6"/>
<comment type="caution">
    <text evidence="1">The sequence shown here is derived from an EMBL/GenBank/DDBJ whole genome shotgun (WGS) entry which is preliminary data.</text>
</comment>
<organism evidence="1 2">
    <name type="scientific">Batillaria attramentaria</name>
    <dbReference type="NCBI Taxonomy" id="370345"/>
    <lineage>
        <taxon>Eukaryota</taxon>
        <taxon>Metazoa</taxon>
        <taxon>Spiralia</taxon>
        <taxon>Lophotrochozoa</taxon>
        <taxon>Mollusca</taxon>
        <taxon>Gastropoda</taxon>
        <taxon>Caenogastropoda</taxon>
        <taxon>Sorbeoconcha</taxon>
        <taxon>Cerithioidea</taxon>
        <taxon>Batillariidae</taxon>
        <taxon>Batillaria</taxon>
    </lineage>
</organism>
<keyword evidence="2" id="KW-1185">Reference proteome</keyword>
<feature type="non-terminal residue" evidence="1">
    <location>
        <position position="123"/>
    </location>
</feature>
<protein>
    <submittedName>
        <fullName evidence="1">Uncharacterized protein</fullName>
    </submittedName>
</protein>